<dbReference type="Pfam" id="PF01066">
    <property type="entry name" value="CDP-OH_P_transf"/>
    <property type="match status" value="1"/>
</dbReference>
<gene>
    <name evidence="17" type="primary">pssA</name>
    <name evidence="17" type="ORF">DKW60_10825</name>
</gene>
<evidence type="ECO:0000256" key="2">
    <source>
        <dbReference type="ARBA" id="ARBA00004127"/>
    </source>
</evidence>
<evidence type="ECO:0000256" key="12">
    <source>
        <dbReference type="ARBA" id="ARBA00023209"/>
    </source>
</evidence>
<feature type="transmembrane region" description="Helical" evidence="16">
    <location>
        <begin position="201"/>
        <end position="218"/>
    </location>
</feature>
<feature type="transmembrane region" description="Helical" evidence="16">
    <location>
        <begin position="224"/>
        <end position="241"/>
    </location>
</feature>
<dbReference type="InterPro" id="IPR043130">
    <property type="entry name" value="CDP-OH_PTrfase_TM_dom"/>
</dbReference>
<evidence type="ECO:0000256" key="5">
    <source>
        <dbReference type="ARBA" id="ARBA00017171"/>
    </source>
</evidence>
<dbReference type="InterPro" id="IPR000462">
    <property type="entry name" value="CDP-OH_P_trans"/>
</dbReference>
<keyword evidence="6" id="KW-0444">Lipid biosynthesis</keyword>
<evidence type="ECO:0000256" key="1">
    <source>
        <dbReference type="ARBA" id="ARBA00000287"/>
    </source>
</evidence>
<comment type="catalytic activity">
    <reaction evidence="1">
        <text>a CDP-1,2-diacyl-sn-glycerol + L-serine = a 1,2-diacyl-sn-glycero-3-phospho-L-serine + CMP + H(+)</text>
        <dbReference type="Rhea" id="RHEA:16913"/>
        <dbReference type="ChEBI" id="CHEBI:15378"/>
        <dbReference type="ChEBI" id="CHEBI:33384"/>
        <dbReference type="ChEBI" id="CHEBI:57262"/>
        <dbReference type="ChEBI" id="CHEBI:58332"/>
        <dbReference type="ChEBI" id="CHEBI:60377"/>
        <dbReference type="EC" id="2.7.8.8"/>
    </reaction>
</comment>
<feature type="transmembrane region" description="Helical" evidence="16">
    <location>
        <begin position="12"/>
        <end position="32"/>
    </location>
</feature>
<dbReference type="EMBL" id="QGKM01000027">
    <property type="protein sequence ID" value="PWQ97216.1"/>
    <property type="molecule type" value="Genomic_DNA"/>
</dbReference>
<evidence type="ECO:0000256" key="11">
    <source>
        <dbReference type="ARBA" id="ARBA00023136"/>
    </source>
</evidence>
<dbReference type="PANTHER" id="PTHR14269:SF61">
    <property type="entry name" value="CDP-DIACYLGLYCEROL--SERINE O-PHOSPHATIDYLTRANSFERASE"/>
    <property type="match status" value="1"/>
</dbReference>
<feature type="transmembrane region" description="Helical" evidence="16">
    <location>
        <begin position="108"/>
        <end position="126"/>
    </location>
</feature>
<proteinExistence type="inferred from homology"/>
<evidence type="ECO:0000256" key="7">
    <source>
        <dbReference type="ARBA" id="ARBA00022679"/>
    </source>
</evidence>
<feature type="transmembrane region" description="Helical" evidence="16">
    <location>
        <begin position="170"/>
        <end position="189"/>
    </location>
</feature>
<evidence type="ECO:0000256" key="16">
    <source>
        <dbReference type="SAM" id="Phobius"/>
    </source>
</evidence>
<dbReference type="Proteomes" id="UP000245539">
    <property type="component" value="Unassembled WGS sequence"/>
</dbReference>
<dbReference type="GO" id="GO:0012505">
    <property type="term" value="C:endomembrane system"/>
    <property type="evidence" value="ECO:0007669"/>
    <property type="project" value="UniProtKB-SubCell"/>
</dbReference>
<dbReference type="OrthoDB" id="9777147at2"/>
<keyword evidence="13" id="KW-1208">Phospholipid metabolism</keyword>
<dbReference type="GO" id="GO:0016020">
    <property type="term" value="C:membrane"/>
    <property type="evidence" value="ECO:0007669"/>
    <property type="project" value="InterPro"/>
</dbReference>
<accession>A0A317CFD2</accession>
<dbReference type="GO" id="GO:0003882">
    <property type="term" value="F:CDP-diacylglycerol-serine O-phosphatidyltransferase activity"/>
    <property type="evidence" value="ECO:0007669"/>
    <property type="project" value="UniProtKB-EC"/>
</dbReference>
<dbReference type="InterPro" id="IPR004533">
    <property type="entry name" value="CDP-diaglyc--ser_O-PTrfase"/>
</dbReference>
<protein>
    <recommendedName>
        <fullName evidence="5">CDP-diacylglycerol--serine O-phosphatidyltransferase</fullName>
        <ecNumber evidence="4">2.7.8.8</ecNumber>
    </recommendedName>
    <alternativeName>
        <fullName evidence="14">Phosphatidylserine synthase</fullName>
    </alternativeName>
</protein>
<evidence type="ECO:0000256" key="14">
    <source>
        <dbReference type="ARBA" id="ARBA00032361"/>
    </source>
</evidence>
<keyword evidence="11 16" id="KW-0472">Membrane</keyword>
<dbReference type="RefSeq" id="WP_109837673.1">
    <property type="nucleotide sequence ID" value="NZ_QGKM01000027.1"/>
</dbReference>
<evidence type="ECO:0000256" key="4">
    <source>
        <dbReference type="ARBA" id="ARBA00013174"/>
    </source>
</evidence>
<keyword evidence="8 16" id="KW-0812">Transmembrane</keyword>
<dbReference type="PROSITE" id="PS00379">
    <property type="entry name" value="CDP_ALCOHOL_P_TRANSF"/>
    <property type="match status" value="1"/>
</dbReference>
<evidence type="ECO:0000256" key="6">
    <source>
        <dbReference type="ARBA" id="ARBA00022516"/>
    </source>
</evidence>
<comment type="similarity">
    <text evidence="3 15">Belongs to the CDP-alcohol phosphatidyltransferase class-I family.</text>
</comment>
<evidence type="ECO:0000256" key="10">
    <source>
        <dbReference type="ARBA" id="ARBA00023098"/>
    </source>
</evidence>
<keyword evidence="18" id="KW-1185">Reference proteome</keyword>
<organism evidence="17 18">
    <name type="scientific">Leucothrix pacifica</name>
    <dbReference type="NCBI Taxonomy" id="1247513"/>
    <lineage>
        <taxon>Bacteria</taxon>
        <taxon>Pseudomonadati</taxon>
        <taxon>Pseudomonadota</taxon>
        <taxon>Gammaproteobacteria</taxon>
        <taxon>Thiotrichales</taxon>
        <taxon>Thiotrichaceae</taxon>
        <taxon>Leucothrix</taxon>
    </lineage>
</organism>
<evidence type="ECO:0000256" key="3">
    <source>
        <dbReference type="ARBA" id="ARBA00010441"/>
    </source>
</evidence>
<reference evidence="17 18" key="1">
    <citation type="submission" date="2018-05" db="EMBL/GenBank/DDBJ databases">
        <title>Leucothrix arctica sp. nov., isolated from Arctic seawater.</title>
        <authorList>
            <person name="Choi A."/>
            <person name="Baek K."/>
        </authorList>
    </citation>
    <scope>NUCLEOTIDE SEQUENCE [LARGE SCALE GENOMIC DNA]</scope>
    <source>
        <strain evidence="17 18">JCM 18388</strain>
    </source>
</reference>
<evidence type="ECO:0000256" key="9">
    <source>
        <dbReference type="ARBA" id="ARBA00022989"/>
    </source>
</evidence>
<dbReference type="NCBIfam" id="TIGR00473">
    <property type="entry name" value="pssA"/>
    <property type="match status" value="1"/>
</dbReference>
<dbReference type="InterPro" id="IPR048254">
    <property type="entry name" value="CDP_ALCOHOL_P_TRANSF_CS"/>
</dbReference>
<keyword evidence="9 16" id="KW-1133">Transmembrane helix</keyword>
<dbReference type="AlphaFoldDB" id="A0A317CFD2"/>
<comment type="subcellular location">
    <subcellularLocation>
        <location evidence="2">Endomembrane system</location>
        <topology evidence="2">Multi-pass membrane protein</topology>
    </subcellularLocation>
</comment>
<evidence type="ECO:0000313" key="17">
    <source>
        <dbReference type="EMBL" id="PWQ97216.1"/>
    </source>
</evidence>
<keyword evidence="10" id="KW-0443">Lipid metabolism</keyword>
<dbReference type="EC" id="2.7.8.8" evidence="4"/>
<evidence type="ECO:0000256" key="8">
    <source>
        <dbReference type="ARBA" id="ARBA00022692"/>
    </source>
</evidence>
<name>A0A317CFD2_9GAMM</name>
<dbReference type="Gene3D" id="1.20.120.1760">
    <property type="match status" value="1"/>
</dbReference>
<comment type="caution">
    <text evidence="17">The sequence shown here is derived from an EMBL/GenBank/DDBJ whole genome shotgun (WGS) entry which is preliminary data.</text>
</comment>
<dbReference type="GO" id="GO:0008654">
    <property type="term" value="P:phospholipid biosynthetic process"/>
    <property type="evidence" value="ECO:0007669"/>
    <property type="project" value="UniProtKB-KW"/>
</dbReference>
<keyword evidence="12" id="KW-0594">Phospholipid biosynthesis</keyword>
<feature type="transmembrane region" description="Helical" evidence="16">
    <location>
        <begin position="138"/>
        <end position="158"/>
    </location>
</feature>
<keyword evidence="7 15" id="KW-0808">Transferase</keyword>
<evidence type="ECO:0000256" key="15">
    <source>
        <dbReference type="RuleBase" id="RU003750"/>
    </source>
</evidence>
<evidence type="ECO:0000256" key="13">
    <source>
        <dbReference type="ARBA" id="ARBA00023264"/>
    </source>
</evidence>
<evidence type="ECO:0000313" key="18">
    <source>
        <dbReference type="Proteomes" id="UP000245539"/>
    </source>
</evidence>
<sequence>MNKQKNTPSKGVYILPNLITTAAMFSGFYAIIAAMNGRFEDAAVAVFVAMVLDGADGRVARWTNTQSEFGAQYDSLSDLVSFGVAPAVVIYQWALVHMANFSPSWGKVGWMAAFIYVACGALRLARFNVQIEEVDKRYFVGLPSPASAAIMVGMVWFFQDLDVTGRSVQIPALIMTIAAGLLMVSNVLYTSFKDFDYRSKVPYIAILAVVLAFALAAIDPPKVLFSVFLIYALSGPVFWLLRHFGYVKTVPTITLPKDEDEE</sequence>
<dbReference type="PANTHER" id="PTHR14269">
    <property type="entry name" value="CDP-DIACYLGLYCEROL--GLYCEROL-3-PHOSPHATE 3-PHOSPHATIDYLTRANSFERASE-RELATED"/>
    <property type="match status" value="1"/>
</dbReference>
<dbReference type="InterPro" id="IPR050324">
    <property type="entry name" value="CDP-alcohol_PTase-I"/>
</dbReference>